<dbReference type="AlphaFoldDB" id="F8FFQ1"/>
<dbReference type="PATRIC" id="fig|1036673.3.peg.3822"/>
<organism evidence="1 2">
    <name type="scientific">Paenibacillus mucilaginosus (strain KNP414)</name>
    <dbReference type="NCBI Taxonomy" id="1036673"/>
    <lineage>
        <taxon>Bacteria</taxon>
        <taxon>Bacillati</taxon>
        <taxon>Bacillota</taxon>
        <taxon>Bacilli</taxon>
        <taxon>Bacillales</taxon>
        <taxon>Paenibacillaceae</taxon>
        <taxon>Paenibacillus</taxon>
    </lineage>
</organism>
<protein>
    <submittedName>
        <fullName evidence="1">Uncharacterized protein</fullName>
    </submittedName>
</protein>
<evidence type="ECO:0000313" key="2">
    <source>
        <dbReference type="Proteomes" id="UP000006620"/>
    </source>
</evidence>
<dbReference type="EMBL" id="CP002869">
    <property type="protein sequence ID" value="AEI42678.1"/>
    <property type="molecule type" value="Genomic_DNA"/>
</dbReference>
<reference evidence="2" key="1">
    <citation type="submission" date="2011-06" db="EMBL/GenBank/DDBJ databases">
        <title>Complete genome sequence of Paenibacillus mucilaginosus KNP414.</title>
        <authorList>
            <person name="Wang J."/>
            <person name="Hu S."/>
            <person name="Hu X."/>
            <person name="Zhang B."/>
            <person name="Dong D."/>
            <person name="Zhang S."/>
            <person name="Zhao K."/>
            <person name="Wu D."/>
        </authorList>
    </citation>
    <scope>NUCLEOTIDE SEQUENCE [LARGE SCALE GENOMIC DNA]</scope>
    <source>
        <strain evidence="2">KNP414</strain>
    </source>
</reference>
<dbReference type="Proteomes" id="UP000006620">
    <property type="component" value="Chromosome"/>
</dbReference>
<accession>F8FFQ1</accession>
<dbReference type="HOGENOM" id="CLU_134920_0_0_9"/>
<reference evidence="1 2" key="2">
    <citation type="journal article" date="2013" name="Genome Announc.">
        <title>Genome Sequence of Growth-Improving Paenibacillus mucilaginosus Strain KNP414.</title>
        <authorList>
            <person name="Lu J.J."/>
            <person name="Wang J.F."/>
            <person name="Hu X.F."/>
        </authorList>
    </citation>
    <scope>NUCLEOTIDE SEQUENCE [LARGE SCALE GENOMIC DNA]</scope>
    <source>
        <strain evidence="1 2">KNP414</strain>
    </source>
</reference>
<evidence type="ECO:0000313" key="1">
    <source>
        <dbReference type="EMBL" id="AEI42678.1"/>
    </source>
</evidence>
<proteinExistence type="predicted"/>
<sequence>MAYFHSPAQAESCIGKLKALRASEVRVDQFGEYPGPGVQETMNPITGNIPSLGFLTLGASGLDRNSGVLAATETDASGFGGTMADVMESFSQEDVSRRDTLLTVIIDESVAEQARHIIREAGGTA</sequence>
<gene>
    <name evidence="1" type="ordered locus">KNP414_04146</name>
</gene>
<dbReference type="KEGG" id="pms:KNP414_04146"/>
<name>F8FFQ1_PAEMK</name>